<feature type="signal peptide" evidence="1">
    <location>
        <begin position="1"/>
        <end position="18"/>
    </location>
</feature>
<sequence length="160" mass="16824">MRRRAVRAAALAALLALASVGCDWGIDSAPIDARGLTGDWANEAGARFAFRADGTAAGTGLHSSLPPKTACPDILSGTWEFMGIEVREGEEPPQNPDGSLAMGDTIDFVEPDAGSACSVFLSAGRDERGFGLCLTEDPEISCTDRELLRRTDGAEPESPR</sequence>
<keyword evidence="3" id="KW-1185">Reference proteome</keyword>
<name>A0A5B8JEU9_9ACTN</name>
<keyword evidence="1" id="KW-0732">Signal</keyword>
<dbReference type="Proteomes" id="UP000320580">
    <property type="component" value="Chromosome"/>
</dbReference>
<feature type="chain" id="PRO_5039379201" description="Lipoprotein" evidence="1">
    <location>
        <begin position="19"/>
        <end position="160"/>
    </location>
</feature>
<evidence type="ECO:0000313" key="2">
    <source>
        <dbReference type="EMBL" id="QDY79976.1"/>
    </source>
</evidence>
<accession>A0A5B8JEU9</accession>
<dbReference type="KEGG" id="sqz:FQU76_29385"/>
<dbReference type="OrthoDB" id="4247207at2"/>
<dbReference type="AlphaFoldDB" id="A0A5B8JEU9"/>
<organism evidence="2 3">
    <name type="scientific">Streptomyces qinzhouensis</name>
    <dbReference type="NCBI Taxonomy" id="2599401"/>
    <lineage>
        <taxon>Bacteria</taxon>
        <taxon>Bacillati</taxon>
        <taxon>Actinomycetota</taxon>
        <taxon>Actinomycetes</taxon>
        <taxon>Kitasatosporales</taxon>
        <taxon>Streptomycetaceae</taxon>
        <taxon>Streptomyces</taxon>
    </lineage>
</organism>
<evidence type="ECO:0008006" key="4">
    <source>
        <dbReference type="Google" id="ProtNLM"/>
    </source>
</evidence>
<dbReference type="PROSITE" id="PS51257">
    <property type="entry name" value="PROKAR_LIPOPROTEIN"/>
    <property type="match status" value="1"/>
</dbReference>
<dbReference type="RefSeq" id="WP_146483340.1">
    <property type="nucleotide sequence ID" value="NZ_CP042266.1"/>
</dbReference>
<gene>
    <name evidence="2" type="ORF">FQU76_29385</name>
</gene>
<protein>
    <recommendedName>
        <fullName evidence="4">Lipoprotein</fullName>
    </recommendedName>
</protein>
<proteinExistence type="predicted"/>
<reference evidence="2 3" key="1">
    <citation type="submission" date="2019-07" db="EMBL/GenBank/DDBJ databases">
        <authorList>
            <person name="Zhu P."/>
        </authorList>
    </citation>
    <scope>NUCLEOTIDE SEQUENCE [LARGE SCALE GENOMIC DNA]</scope>
    <source>
        <strain evidence="2 3">SSL-25</strain>
    </source>
</reference>
<dbReference type="EMBL" id="CP042266">
    <property type="protein sequence ID" value="QDY79976.1"/>
    <property type="molecule type" value="Genomic_DNA"/>
</dbReference>
<evidence type="ECO:0000313" key="3">
    <source>
        <dbReference type="Proteomes" id="UP000320580"/>
    </source>
</evidence>
<evidence type="ECO:0000256" key="1">
    <source>
        <dbReference type="SAM" id="SignalP"/>
    </source>
</evidence>